<organism evidence="1 2">
    <name type="scientific">Halalkalibacter krulwichiae</name>
    <dbReference type="NCBI Taxonomy" id="199441"/>
    <lineage>
        <taxon>Bacteria</taxon>
        <taxon>Bacillati</taxon>
        <taxon>Bacillota</taxon>
        <taxon>Bacilli</taxon>
        <taxon>Bacillales</taxon>
        <taxon>Bacillaceae</taxon>
        <taxon>Halalkalibacter</taxon>
    </lineage>
</organism>
<dbReference type="KEGG" id="bkw:BkAM31D_15645"/>
<evidence type="ECO:0000313" key="2">
    <source>
        <dbReference type="Proteomes" id="UP000193006"/>
    </source>
</evidence>
<dbReference type="EMBL" id="CP020814">
    <property type="protein sequence ID" value="ARK31170.1"/>
    <property type="molecule type" value="Genomic_DNA"/>
</dbReference>
<gene>
    <name evidence="1" type="ORF">BkAM31D_15645</name>
</gene>
<dbReference type="STRING" id="199441.BkAM31D_15645"/>
<evidence type="ECO:0000313" key="1">
    <source>
        <dbReference type="EMBL" id="ARK31170.1"/>
    </source>
</evidence>
<dbReference type="Proteomes" id="UP000193006">
    <property type="component" value="Chromosome"/>
</dbReference>
<reference evidence="1 2" key="1">
    <citation type="submission" date="2017-04" db="EMBL/GenBank/DDBJ databases">
        <title>Bacillus krulwichiae AM31D Genome sequencing and assembly.</title>
        <authorList>
            <person name="Krulwich T.A."/>
            <person name="Anastor L."/>
            <person name="Ehrlich R."/>
            <person name="Ehrlich G.D."/>
            <person name="Janto B."/>
        </authorList>
    </citation>
    <scope>NUCLEOTIDE SEQUENCE [LARGE SCALE GENOMIC DNA]</scope>
    <source>
        <strain evidence="1 2">AM31D</strain>
    </source>
</reference>
<sequence length="98" mass="11639">MTKIINNLFKLIVNAFHNIPYPLLFSDAFMKKYTHLESWDQFIEIVGTRDLTEDNLEHLFLAEDHLRLITGFSTWAEMKGQAEKLYYENYRVGSQPMH</sequence>
<protein>
    <submittedName>
        <fullName evidence="1">Uncharacterized protein</fullName>
    </submittedName>
</protein>
<name>A0A1X9MF60_9BACI</name>
<dbReference type="AlphaFoldDB" id="A0A1X9MF60"/>
<dbReference type="RefSeq" id="WP_066150732.1">
    <property type="nucleotide sequence ID" value="NZ_CP020814.1"/>
</dbReference>
<proteinExistence type="predicted"/>
<accession>A0A1X9MF60</accession>
<keyword evidence="2" id="KW-1185">Reference proteome</keyword>